<dbReference type="OrthoDB" id="269552at2759"/>
<dbReference type="Gene3D" id="3.40.50.300">
    <property type="entry name" value="P-loop containing nucleotide triphosphate hydrolases"/>
    <property type="match status" value="1"/>
</dbReference>
<dbReference type="RefSeq" id="XP_028878838.1">
    <property type="nucleotide sequence ID" value="XM_029029850.1"/>
</dbReference>
<organism evidence="1 2">
    <name type="scientific">Trypanosoma theileri</name>
    <dbReference type="NCBI Taxonomy" id="67003"/>
    <lineage>
        <taxon>Eukaryota</taxon>
        <taxon>Discoba</taxon>
        <taxon>Euglenozoa</taxon>
        <taxon>Kinetoplastea</taxon>
        <taxon>Metakinetoplastina</taxon>
        <taxon>Trypanosomatida</taxon>
        <taxon>Trypanosomatidae</taxon>
        <taxon>Trypanosoma</taxon>
    </lineage>
</organism>
<accession>A0A1X0NJ44</accession>
<evidence type="ECO:0000313" key="1">
    <source>
        <dbReference type="EMBL" id="ORC84772.1"/>
    </source>
</evidence>
<feature type="non-terminal residue" evidence="1">
    <location>
        <position position="1"/>
    </location>
</feature>
<proteinExistence type="predicted"/>
<name>A0A1X0NJ44_9TRYP</name>
<dbReference type="Proteomes" id="UP000192257">
    <property type="component" value="Unassembled WGS sequence"/>
</dbReference>
<sequence>GARHSGKTSFAFQSAVNSALEGRRVIVMCCEHVLCSKLPQPLTPLCNLDKTALGRIEFVYVESIAEVVRELSTWMTPQDVPALVIVDDDSFTDAGDARRTAQLLAALENVYEWMTRHANTHTNGTSAVGSSAVGVRFHYVLVSNNFPERSQGAELPFSAFPLVCIYVGSTGSVVVHTMETDRTEVRPLQLEWDNGLILRTA</sequence>
<dbReference type="GO" id="GO:0000724">
    <property type="term" value="P:double-strand break repair via homologous recombination"/>
    <property type="evidence" value="ECO:0007669"/>
    <property type="project" value="TreeGrafter"/>
</dbReference>
<dbReference type="EMBL" id="NBCO01000041">
    <property type="protein sequence ID" value="ORC84772.1"/>
    <property type="molecule type" value="Genomic_DNA"/>
</dbReference>
<reference evidence="1 2" key="1">
    <citation type="submission" date="2017-03" db="EMBL/GenBank/DDBJ databases">
        <title>An alternative strategy for trypanosome survival in the mammalian bloodstream revealed through genome and transcriptome analysis of the ubiquitous bovine parasite Trypanosoma (Megatrypanum) theileri.</title>
        <authorList>
            <person name="Kelly S."/>
            <person name="Ivens A."/>
            <person name="Mott A."/>
            <person name="O'Neill E."/>
            <person name="Emms D."/>
            <person name="Macleod O."/>
            <person name="Voorheis P."/>
            <person name="Matthews J."/>
            <person name="Matthews K."/>
            <person name="Carrington M."/>
        </authorList>
    </citation>
    <scope>NUCLEOTIDE SEQUENCE [LARGE SCALE GENOMIC DNA]</scope>
    <source>
        <strain evidence="1">Edinburgh</strain>
    </source>
</reference>
<dbReference type="GO" id="GO:0097196">
    <property type="term" value="C:Shu complex"/>
    <property type="evidence" value="ECO:0007669"/>
    <property type="project" value="TreeGrafter"/>
</dbReference>
<gene>
    <name evidence="1" type="ORF">TM35_000411420</name>
</gene>
<protein>
    <submittedName>
        <fullName evidence="1">Uncharacterized protein</fullName>
    </submittedName>
</protein>
<evidence type="ECO:0000313" key="2">
    <source>
        <dbReference type="Proteomes" id="UP000192257"/>
    </source>
</evidence>
<keyword evidence="2" id="KW-1185">Reference proteome</keyword>
<dbReference type="AlphaFoldDB" id="A0A1X0NJ44"/>
<dbReference type="GeneID" id="39989630"/>
<dbReference type="PANTHER" id="PTHR28653">
    <property type="match status" value="1"/>
</dbReference>
<dbReference type="VEuPathDB" id="TriTrypDB:TM35_000411420"/>
<dbReference type="PANTHER" id="PTHR28653:SF1">
    <property type="entry name" value="ATPASE SWSAP1"/>
    <property type="match status" value="1"/>
</dbReference>
<comment type="caution">
    <text evidence="1">The sequence shown here is derived from an EMBL/GenBank/DDBJ whole genome shotgun (WGS) entry which is preliminary data.</text>
</comment>
<dbReference type="GO" id="GO:0003697">
    <property type="term" value="F:single-stranded DNA binding"/>
    <property type="evidence" value="ECO:0007669"/>
    <property type="project" value="TreeGrafter"/>
</dbReference>
<dbReference type="InterPro" id="IPR027417">
    <property type="entry name" value="P-loop_NTPase"/>
</dbReference>